<evidence type="ECO:0000313" key="5">
    <source>
        <dbReference type="Proteomes" id="UP000824260"/>
    </source>
</evidence>
<sequence>MPKLMVLSDSHRASEKIARAAEIYKQGGFDAAVHLGDVFPDARKFAALTGCTPLCVRGNCDGPFADAPDERIETLDGAKLLLAHGDRYGVKSSLTRLSYRAEELGCLLALFGHTHRAFCGYVGAVLLVNPGALRDGNYAEIALEAGKIVPRLLCLEH</sequence>
<dbReference type="EC" id="3.1.4.-" evidence="2"/>
<dbReference type="Pfam" id="PF12850">
    <property type="entry name" value="Metallophos_2"/>
    <property type="match status" value="1"/>
</dbReference>
<dbReference type="PANTHER" id="PTHR11124">
    <property type="entry name" value="VACUOLAR SORTING PROTEIN VPS29"/>
    <property type="match status" value="1"/>
</dbReference>
<evidence type="ECO:0000259" key="3">
    <source>
        <dbReference type="Pfam" id="PF12850"/>
    </source>
</evidence>
<dbReference type="SUPFAM" id="SSF56300">
    <property type="entry name" value="Metallo-dependent phosphatases"/>
    <property type="match status" value="1"/>
</dbReference>
<comment type="cofactor">
    <cofactor evidence="2">
        <name>a divalent metal cation</name>
        <dbReference type="ChEBI" id="CHEBI:60240"/>
    </cofactor>
</comment>
<dbReference type="EMBL" id="DVFZ01000097">
    <property type="protein sequence ID" value="HIQ83383.1"/>
    <property type="molecule type" value="Genomic_DNA"/>
</dbReference>
<dbReference type="GO" id="GO:0046872">
    <property type="term" value="F:metal ion binding"/>
    <property type="evidence" value="ECO:0007669"/>
    <property type="project" value="UniProtKB-KW"/>
</dbReference>
<dbReference type="InterPro" id="IPR029052">
    <property type="entry name" value="Metallo-depent_PP-like"/>
</dbReference>
<evidence type="ECO:0000256" key="1">
    <source>
        <dbReference type="ARBA" id="ARBA00008950"/>
    </source>
</evidence>
<dbReference type="NCBIfam" id="TIGR00040">
    <property type="entry name" value="yfcE"/>
    <property type="match status" value="1"/>
</dbReference>
<dbReference type="InterPro" id="IPR000979">
    <property type="entry name" value="Phosphodiesterase_MJ0936/Vps29"/>
</dbReference>
<dbReference type="Gene3D" id="3.60.21.10">
    <property type="match status" value="1"/>
</dbReference>
<comment type="similarity">
    <text evidence="1 2">Belongs to the metallophosphoesterase superfamily. YfcE family.</text>
</comment>
<dbReference type="AlphaFoldDB" id="A0A9D0ZMX9"/>
<keyword evidence="2" id="KW-0479">Metal-binding</keyword>
<proteinExistence type="inferred from homology"/>
<dbReference type="GO" id="GO:0016787">
    <property type="term" value="F:hydrolase activity"/>
    <property type="evidence" value="ECO:0007669"/>
    <property type="project" value="UniProtKB-UniRule"/>
</dbReference>
<evidence type="ECO:0000313" key="4">
    <source>
        <dbReference type="EMBL" id="HIQ83383.1"/>
    </source>
</evidence>
<organism evidence="4 5">
    <name type="scientific">Candidatus Pullichristensenella stercorigallinarum</name>
    <dbReference type="NCBI Taxonomy" id="2840909"/>
    <lineage>
        <taxon>Bacteria</taxon>
        <taxon>Bacillati</taxon>
        <taxon>Bacillota</taxon>
        <taxon>Clostridia</taxon>
        <taxon>Candidatus Pullichristensenella</taxon>
    </lineage>
</organism>
<name>A0A9D0ZMX9_9FIRM</name>
<feature type="domain" description="Calcineurin-like phosphoesterase" evidence="3">
    <location>
        <begin position="3"/>
        <end position="135"/>
    </location>
</feature>
<reference evidence="4" key="1">
    <citation type="submission" date="2020-10" db="EMBL/GenBank/DDBJ databases">
        <authorList>
            <person name="Gilroy R."/>
        </authorList>
    </citation>
    <scope>NUCLEOTIDE SEQUENCE</scope>
    <source>
        <strain evidence="4">ChiSjej6B24-2974</strain>
    </source>
</reference>
<evidence type="ECO:0000256" key="2">
    <source>
        <dbReference type="RuleBase" id="RU362039"/>
    </source>
</evidence>
<comment type="caution">
    <text evidence="4">The sequence shown here is derived from an EMBL/GenBank/DDBJ whole genome shotgun (WGS) entry which is preliminary data.</text>
</comment>
<protein>
    <recommendedName>
        <fullName evidence="2">Phosphoesterase</fullName>
        <ecNumber evidence="2">3.1.4.-</ecNumber>
    </recommendedName>
</protein>
<accession>A0A9D0ZMX9</accession>
<dbReference type="InterPro" id="IPR024654">
    <property type="entry name" value="Calcineurin-like_PHP_lpxH"/>
</dbReference>
<dbReference type="Proteomes" id="UP000824260">
    <property type="component" value="Unassembled WGS sequence"/>
</dbReference>
<reference evidence="4" key="2">
    <citation type="journal article" date="2021" name="PeerJ">
        <title>Extensive microbial diversity within the chicken gut microbiome revealed by metagenomics and culture.</title>
        <authorList>
            <person name="Gilroy R."/>
            <person name="Ravi A."/>
            <person name="Getino M."/>
            <person name="Pursley I."/>
            <person name="Horton D.L."/>
            <person name="Alikhan N.F."/>
            <person name="Baker D."/>
            <person name="Gharbi K."/>
            <person name="Hall N."/>
            <person name="Watson M."/>
            <person name="Adriaenssens E.M."/>
            <person name="Foster-Nyarko E."/>
            <person name="Jarju S."/>
            <person name="Secka A."/>
            <person name="Antonio M."/>
            <person name="Oren A."/>
            <person name="Chaudhuri R.R."/>
            <person name="La Ragione R."/>
            <person name="Hildebrand F."/>
            <person name="Pallen M.J."/>
        </authorList>
    </citation>
    <scope>NUCLEOTIDE SEQUENCE</scope>
    <source>
        <strain evidence="4">ChiSjej6B24-2974</strain>
    </source>
</reference>
<gene>
    <name evidence="4" type="ORF">IAA52_09825</name>
</gene>